<reference evidence="1" key="1">
    <citation type="submission" date="2021-12" db="EMBL/GenBank/DDBJ databases">
        <title>Convergent genome expansion in fungi linked to evolution of root-endophyte symbiosis.</title>
        <authorList>
            <consortium name="DOE Joint Genome Institute"/>
            <person name="Ke Y.-H."/>
            <person name="Bonito G."/>
            <person name="Liao H.-L."/>
            <person name="Looney B."/>
            <person name="Rojas-Flechas A."/>
            <person name="Nash J."/>
            <person name="Hameed K."/>
            <person name="Schadt C."/>
            <person name="Martin F."/>
            <person name="Crous P.W."/>
            <person name="Miettinen O."/>
            <person name="Magnuson J.K."/>
            <person name="Labbe J."/>
            <person name="Jacobson D."/>
            <person name="Doktycz M.J."/>
            <person name="Veneault-Fourrey C."/>
            <person name="Kuo A."/>
            <person name="Mondo S."/>
            <person name="Calhoun S."/>
            <person name="Riley R."/>
            <person name="Ohm R."/>
            <person name="LaButti K."/>
            <person name="Andreopoulos B."/>
            <person name="Pangilinan J."/>
            <person name="Nolan M."/>
            <person name="Tritt A."/>
            <person name="Clum A."/>
            <person name="Lipzen A."/>
            <person name="Daum C."/>
            <person name="Barry K."/>
            <person name="Grigoriev I.V."/>
            <person name="Vilgalys R."/>
        </authorList>
    </citation>
    <scope>NUCLEOTIDE SEQUENCE</scope>
    <source>
        <strain evidence="1">PMI_201</strain>
    </source>
</reference>
<dbReference type="AlphaFoldDB" id="A0AAD4PWW4"/>
<keyword evidence="2" id="KW-1185">Reference proteome</keyword>
<protein>
    <submittedName>
        <fullName evidence="1">Uncharacterized protein</fullName>
    </submittedName>
</protein>
<evidence type="ECO:0000313" key="1">
    <source>
        <dbReference type="EMBL" id="KAH8692084.1"/>
    </source>
</evidence>
<evidence type="ECO:0000313" key="2">
    <source>
        <dbReference type="Proteomes" id="UP001201262"/>
    </source>
</evidence>
<organism evidence="1 2">
    <name type="scientific">Talaromyces proteolyticus</name>
    <dbReference type="NCBI Taxonomy" id="1131652"/>
    <lineage>
        <taxon>Eukaryota</taxon>
        <taxon>Fungi</taxon>
        <taxon>Dikarya</taxon>
        <taxon>Ascomycota</taxon>
        <taxon>Pezizomycotina</taxon>
        <taxon>Eurotiomycetes</taxon>
        <taxon>Eurotiomycetidae</taxon>
        <taxon>Eurotiales</taxon>
        <taxon>Trichocomaceae</taxon>
        <taxon>Talaromyces</taxon>
        <taxon>Talaromyces sect. Bacilispori</taxon>
    </lineage>
</organism>
<gene>
    <name evidence="1" type="ORF">BGW36DRAFT_41428</name>
</gene>
<dbReference type="EMBL" id="JAJTJA010000011">
    <property type="protein sequence ID" value="KAH8692084.1"/>
    <property type="molecule type" value="Genomic_DNA"/>
</dbReference>
<dbReference type="GeneID" id="70249573"/>
<comment type="caution">
    <text evidence="1">The sequence shown here is derived from an EMBL/GenBank/DDBJ whole genome shotgun (WGS) entry which is preliminary data.</text>
</comment>
<proteinExistence type="predicted"/>
<name>A0AAD4PWW4_9EURO</name>
<dbReference type="RefSeq" id="XP_046068081.1">
    <property type="nucleotide sequence ID" value="XM_046219286.1"/>
</dbReference>
<accession>A0AAD4PWW4</accession>
<sequence length="128" mass="14595">MYIYTCLLAKASTLLPSLSAVCLLTFGFISLSPHLLSTNVFYRTKSHPSISLKFLNNFFRFLYHPCSLSGECWGVQFGEYICWPIHPSTKTYLLCGINQINDRLIYRVVEDGNKRCWIGVLGHHNGES</sequence>
<dbReference type="Proteomes" id="UP001201262">
    <property type="component" value="Unassembled WGS sequence"/>
</dbReference>